<dbReference type="STRING" id="762486.SAMN05444411_10640"/>
<proteinExistence type="predicted"/>
<dbReference type="RefSeq" id="WP_139170954.1">
    <property type="nucleotide sequence ID" value="NZ_FNNJ01000006.1"/>
</dbReference>
<sequence length="184" mass="21860">MNRFFLVCFLIILMVSCKTKVVEPDPNELIKRELVKKIDNYVNGVDSFVYHVNASSKDFDSISVDELKNFKKKKRITKNVSEKNTTFYRQKIVKVKHKDYLENNFVKLKAFYFDEDELVCIKIYELFPSEEISSKAKVYKRVLYFKKNELLLDSSNKDEKYETNELLNFGVAQLEEEYQSKLND</sequence>
<gene>
    <name evidence="1" type="ORF">SAMN05444411_10640</name>
</gene>
<dbReference type="PROSITE" id="PS51257">
    <property type="entry name" value="PROKAR_LIPOPROTEIN"/>
    <property type="match status" value="1"/>
</dbReference>
<dbReference type="AlphaFoldDB" id="A0A1H3C462"/>
<keyword evidence="2" id="KW-1185">Reference proteome</keyword>
<evidence type="ECO:0000313" key="1">
    <source>
        <dbReference type="EMBL" id="SDX48688.1"/>
    </source>
</evidence>
<evidence type="ECO:0000313" key="2">
    <source>
        <dbReference type="Proteomes" id="UP000199595"/>
    </source>
</evidence>
<organism evidence="1 2">
    <name type="scientific">Lutibacter oricola</name>
    <dbReference type="NCBI Taxonomy" id="762486"/>
    <lineage>
        <taxon>Bacteria</taxon>
        <taxon>Pseudomonadati</taxon>
        <taxon>Bacteroidota</taxon>
        <taxon>Flavobacteriia</taxon>
        <taxon>Flavobacteriales</taxon>
        <taxon>Flavobacteriaceae</taxon>
        <taxon>Lutibacter</taxon>
    </lineage>
</organism>
<reference evidence="1 2" key="1">
    <citation type="submission" date="2016-10" db="EMBL/GenBank/DDBJ databases">
        <authorList>
            <person name="de Groot N.N."/>
        </authorList>
    </citation>
    <scope>NUCLEOTIDE SEQUENCE [LARGE SCALE GENOMIC DNA]</scope>
    <source>
        <strain evidence="1 2">DSM 24956</strain>
    </source>
</reference>
<protein>
    <recommendedName>
        <fullName evidence="3">Lipoprotein</fullName>
    </recommendedName>
</protein>
<name>A0A1H3C462_9FLAO</name>
<dbReference type="Proteomes" id="UP000199595">
    <property type="component" value="Unassembled WGS sequence"/>
</dbReference>
<evidence type="ECO:0008006" key="3">
    <source>
        <dbReference type="Google" id="ProtNLM"/>
    </source>
</evidence>
<accession>A0A1H3C462</accession>
<dbReference type="EMBL" id="FNNJ01000006">
    <property type="protein sequence ID" value="SDX48688.1"/>
    <property type="molecule type" value="Genomic_DNA"/>
</dbReference>